<dbReference type="AlphaFoldDB" id="A0A250KGU5"/>
<evidence type="ECO:0000313" key="1">
    <source>
        <dbReference type="EMBL" id="BBA28802.1"/>
    </source>
</evidence>
<name>A0A250KGU5_9BACT</name>
<protein>
    <submittedName>
        <fullName evidence="1">Uncharacterized protein</fullName>
    </submittedName>
</protein>
<gene>
    <name evidence="1" type="ORF">PMEL1_00710</name>
</gene>
<dbReference type="EMBL" id="AP018049">
    <property type="protein sequence ID" value="BBA28802.1"/>
    <property type="molecule type" value="Genomic_DNA"/>
</dbReference>
<proteinExistence type="predicted"/>
<organism evidence="1 2">
    <name type="scientific">Prevotella melaninogenica</name>
    <dbReference type="NCBI Taxonomy" id="28132"/>
    <lineage>
        <taxon>Bacteria</taxon>
        <taxon>Pseudomonadati</taxon>
        <taxon>Bacteroidota</taxon>
        <taxon>Bacteroidia</taxon>
        <taxon>Bacteroidales</taxon>
        <taxon>Prevotellaceae</taxon>
        <taxon>Prevotella</taxon>
    </lineage>
</organism>
<dbReference type="RefSeq" id="WP_120173986.1">
    <property type="nucleotide sequence ID" value="NZ_AP018049.1"/>
</dbReference>
<sequence>MENMANELTDREFYNLKNGIMHQHFKGFDYKWGENRIYCAKVTKEGEYQWIRWNDNNGYDLNSIKRGDVIMLQKMHHTKNRTIDKIFYKVISRTKSKIIAQWANNDIVYTTYRKALKAPLPRVQDIKELIKE</sequence>
<dbReference type="Proteomes" id="UP000267517">
    <property type="component" value="Chromosome I"/>
</dbReference>
<reference evidence="1 2" key="1">
    <citation type="submission" date="2017-05" db="EMBL/GenBank/DDBJ databases">
        <title>whole genome sequence of Prevotella melaninogenica GAI 07411.</title>
        <authorList>
            <person name="Kondo Y."/>
            <person name="Hoshino T."/>
        </authorList>
    </citation>
    <scope>NUCLEOTIDE SEQUENCE [LARGE SCALE GENOMIC DNA]</scope>
    <source>
        <strain evidence="1 2">GAI 07411</strain>
    </source>
</reference>
<accession>A0A250KGU5</accession>
<evidence type="ECO:0000313" key="2">
    <source>
        <dbReference type="Proteomes" id="UP000267517"/>
    </source>
</evidence>